<dbReference type="Proteomes" id="UP000813444">
    <property type="component" value="Unassembled WGS sequence"/>
</dbReference>
<sequence length="397" mass="42733">MAKALHIFQSSALAGTPLFLYLPSSSGISWGDICGILETATMRLTSIFPLYTLPETDGDARAGQITVGGQQQYQDLQPSSKLFSASKQATAVAVARPAPYAFPESVNEMEMQLSLAGPPEIAALSSYGFGSVVVPQGYPYFPTQVFQPAPYANPAGLAPSAYKPTESQPPQQAFTVPYGSEYNGEMGNGNKSDGSSGGSNQLPNGGRSGYCFGLSHEAERIRRTFFHDTLTQRTYNDIMLDLRDAIATNWSPVCEEALHCMIVDLKREGILGSNVSVGARGIVVMRCGSLPTPPGWYRLVLSLPSLMADSPANALIGRRSSGLLGVEPLFKFKWDRDTAVLLGEDIVLTPENETCCLMALIHKSSLSEGAWARAGGPMSNWSVARFIRVRELETCAE</sequence>
<gene>
    <name evidence="2" type="ORF">B0I35DRAFT_515382</name>
</gene>
<evidence type="ECO:0000256" key="1">
    <source>
        <dbReference type="SAM" id="MobiDB-lite"/>
    </source>
</evidence>
<keyword evidence="3" id="KW-1185">Reference proteome</keyword>
<accession>A0A8K0SII0</accession>
<feature type="compositionally biased region" description="Polar residues" evidence="1">
    <location>
        <begin position="165"/>
        <end position="174"/>
    </location>
</feature>
<comment type="caution">
    <text evidence="2">The sequence shown here is derived from an EMBL/GenBank/DDBJ whole genome shotgun (WGS) entry which is preliminary data.</text>
</comment>
<organism evidence="2 3">
    <name type="scientific">Stachybotrys elegans</name>
    <dbReference type="NCBI Taxonomy" id="80388"/>
    <lineage>
        <taxon>Eukaryota</taxon>
        <taxon>Fungi</taxon>
        <taxon>Dikarya</taxon>
        <taxon>Ascomycota</taxon>
        <taxon>Pezizomycotina</taxon>
        <taxon>Sordariomycetes</taxon>
        <taxon>Hypocreomycetidae</taxon>
        <taxon>Hypocreales</taxon>
        <taxon>Stachybotryaceae</taxon>
        <taxon>Stachybotrys</taxon>
    </lineage>
</organism>
<feature type="region of interest" description="Disordered" evidence="1">
    <location>
        <begin position="160"/>
        <end position="202"/>
    </location>
</feature>
<evidence type="ECO:0000313" key="2">
    <source>
        <dbReference type="EMBL" id="KAH7309031.1"/>
    </source>
</evidence>
<dbReference type="AlphaFoldDB" id="A0A8K0SII0"/>
<proteinExistence type="predicted"/>
<protein>
    <submittedName>
        <fullName evidence="2">Uncharacterized protein</fullName>
    </submittedName>
</protein>
<name>A0A8K0SII0_9HYPO</name>
<dbReference type="EMBL" id="JAGPNK010000014">
    <property type="protein sequence ID" value="KAH7309031.1"/>
    <property type="molecule type" value="Genomic_DNA"/>
</dbReference>
<evidence type="ECO:0000313" key="3">
    <source>
        <dbReference type="Proteomes" id="UP000813444"/>
    </source>
</evidence>
<reference evidence="2" key="1">
    <citation type="journal article" date="2021" name="Nat. Commun.">
        <title>Genetic determinants of endophytism in the Arabidopsis root mycobiome.</title>
        <authorList>
            <person name="Mesny F."/>
            <person name="Miyauchi S."/>
            <person name="Thiergart T."/>
            <person name="Pickel B."/>
            <person name="Atanasova L."/>
            <person name="Karlsson M."/>
            <person name="Huettel B."/>
            <person name="Barry K.W."/>
            <person name="Haridas S."/>
            <person name="Chen C."/>
            <person name="Bauer D."/>
            <person name="Andreopoulos W."/>
            <person name="Pangilinan J."/>
            <person name="LaButti K."/>
            <person name="Riley R."/>
            <person name="Lipzen A."/>
            <person name="Clum A."/>
            <person name="Drula E."/>
            <person name="Henrissat B."/>
            <person name="Kohler A."/>
            <person name="Grigoriev I.V."/>
            <person name="Martin F.M."/>
            <person name="Hacquard S."/>
        </authorList>
    </citation>
    <scope>NUCLEOTIDE SEQUENCE</scope>
    <source>
        <strain evidence="2">MPI-CAGE-CH-0235</strain>
    </source>
</reference>
<feature type="compositionally biased region" description="Low complexity" evidence="1">
    <location>
        <begin position="188"/>
        <end position="200"/>
    </location>
</feature>